<gene>
    <name evidence="6" type="ORF">N0V83_010216</name>
</gene>
<dbReference type="GO" id="GO:0016020">
    <property type="term" value="C:membrane"/>
    <property type="evidence" value="ECO:0007669"/>
    <property type="project" value="TreeGrafter"/>
</dbReference>
<evidence type="ECO:0000256" key="2">
    <source>
        <dbReference type="ARBA" id="ARBA00022963"/>
    </source>
</evidence>
<dbReference type="SUPFAM" id="SSF52151">
    <property type="entry name" value="FabD/lysophospholipase-like"/>
    <property type="match status" value="1"/>
</dbReference>
<evidence type="ECO:0000259" key="5">
    <source>
        <dbReference type="PROSITE" id="PS51635"/>
    </source>
</evidence>
<evidence type="ECO:0000256" key="1">
    <source>
        <dbReference type="ARBA" id="ARBA00022801"/>
    </source>
</evidence>
<keyword evidence="2" id="KW-0442">Lipid degradation</keyword>
<keyword evidence="7" id="KW-1185">Reference proteome</keyword>
<organism evidence="6 7">
    <name type="scientific">Neocucurbitaria cava</name>
    <dbReference type="NCBI Taxonomy" id="798079"/>
    <lineage>
        <taxon>Eukaryota</taxon>
        <taxon>Fungi</taxon>
        <taxon>Dikarya</taxon>
        <taxon>Ascomycota</taxon>
        <taxon>Pezizomycotina</taxon>
        <taxon>Dothideomycetes</taxon>
        <taxon>Pleosporomycetidae</taxon>
        <taxon>Pleosporales</taxon>
        <taxon>Pleosporineae</taxon>
        <taxon>Cucurbitariaceae</taxon>
        <taxon>Neocucurbitaria</taxon>
    </lineage>
</organism>
<sequence length="1037" mass="117626">MLGVLDMDIDTCIRAYEDFSKDVFSDKVSAWYLRGKGRYHHKKLEDAVKRLVRTHAKSLLPDTTNLTNAELENLPMAFPTSQERQCKVFVCATDEAQSTPTFFRSYSLAGSGEAGNIPTSIVEAARATTAAPTFFEPATIGRLGARYVDGALNYNNPAKALQVEAISVWQDRKVGCLLSIGTGLQQLVDVLEGPAIIKTLRKKITDTENTHAELVKAYAGTKTYHRFDVNTGLEKLSHALREKPWLLVLDSWTPGVDETEYINLQANATVLISTTSRAVHGARLSMEMKDMDIEESTSLLLLRVSRWSSRVDDPSLRASVQDIVKDDLGCHPLAILQAGGIFENRNELDPEEFRAYFAALPNGQEDLLVTDHHEMDYRHARSVWKTFQMCFDDIKSIASRDDREGRLAATSLELIRFFALLGSGVPESFLIKAYEKLQASKSDSKQSFPLEAIRSPAPSTASELQVKVIGDACAIIDRFSLINISRSDEYRPRERIFRLHVVVRRCVLLDLRIEEQASQIYPSVWLRTVHTLSCALSFNPGIFDENLQRVAIPHLKACLEGRKLQSISHDYGEAASLDFIWLHFARIYLNHGNVRDAEVLQRDVIEYRQSKPTSEKLILEATHDLASTTRSLGKYQSARVAREKVIDRLLILRGAKGHSTNQQTPINDTLPQHIVEKMQKVDLAVGKDNFLLNAMENLAESWRDFGLHQDALKLQVLVVRTLEEHQNGSNVIDKDFDRLFAAQAKLAVIQNFTGDILSALQTRESIYATKQKQEPTQSLSLQRSKMELANSLHTAGFALRAKELRQETLDTMLNWKLYEEDPEHLDILDAKQQLASSLEVYERWEEAYDMKREVLAGKLKIFGPHHRETWKARSNVAYYYMRRGDFEKSMQEHRKVLCECEASGDTDESLKARDEIARRESSVLFRQKDELSADQLQSKVQSLHKARSKILEEWRSRHGEDFGGIGVAENLLLDVQFDFPTVFDRGEAHTLREKLLQEHEIRFGEDSEPTQFSAKFGSDETAVRKITKPLSPLKNDF</sequence>
<accession>A0A9W8Y1J6</accession>
<name>A0A9W8Y1J6_9PLEO</name>
<dbReference type="GO" id="GO:0046486">
    <property type="term" value="P:glycerolipid metabolic process"/>
    <property type="evidence" value="ECO:0007669"/>
    <property type="project" value="UniProtKB-ARBA"/>
</dbReference>
<reference evidence="6" key="1">
    <citation type="submission" date="2022-10" db="EMBL/GenBank/DDBJ databases">
        <title>Tapping the CABI collections for fungal endophytes: first genome assemblies for Collariella, Neodidymelliopsis, Ascochyta clinopodiicola, Didymella pomorum, Didymosphaeria variabile, Neocosmospora piperis and Neocucurbitaria cava.</title>
        <authorList>
            <person name="Hill R."/>
        </authorList>
    </citation>
    <scope>NUCLEOTIDE SEQUENCE</scope>
    <source>
        <strain evidence="6">IMI 356814</strain>
    </source>
</reference>
<dbReference type="InterPro" id="IPR016035">
    <property type="entry name" value="Acyl_Trfase/lysoPLipase"/>
</dbReference>
<proteinExistence type="predicted"/>
<comment type="caution">
    <text evidence="4">Lacks conserved residue(s) required for the propagation of feature annotation.</text>
</comment>
<evidence type="ECO:0000313" key="6">
    <source>
        <dbReference type="EMBL" id="KAJ4363096.1"/>
    </source>
</evidence>
<dbReference type="Gene3D" id="1.25.40.10">
    <property type="entry name" value="Tetratricopeptide repeat domain"/>
    <property type="match status" value="1"/>
</dbReference>
<dbReference type="EMBL" id="JAPEUY010000020">
    <property type="protein sequence ID" value="KAJ4363096.1"/>
    <property type="molecule type" value="Genomic_DNA"/>
</dbReference>
<dbReference type="InterPro" id="IPR027417">
    <property type="entry name" value="P-loop_NTPase"/>
</dbReference>
<dbReference type="Gene3D" id="3.40.1090.10">
    <property type="entry name" value="Cytosolic phospholipase A2 catalytic domain"/>
    <property type="match status" value="1"/>
</dbReference>
<dbReference type="Pfam" id="PF01734">
    <property type="entry name" value="Patatin"/>
    <property type="match status" value="1"/>
</dbReference>
<dbReference type="GO" id="GO:0019369">
    <property type="term" value="P:arachidonate metabolic process"/>
    <property type="evidence" value="ECO:0007669"/>
    <property type="project" value="TreeGrafter"/>
</dbReference>
<dbReference type="AlphaFoldDB" id="A0A9W8Y1J6"/>
<evidence type="ECO:0000313" key="7">
    <source>
        <dbReference type="Proteomes" id="UP001140560"/>
    </source>
</evidence>
<dbReference type="GO" id="GO:0016042">
    <property type="term" value="P:lipid catabolic process"/>
    <property type="evidence" value="ECO:0007669"/>
    <property type="project" value="UniProtKB-KW"/>
</dbReference>
<dbReference type="OrthoDB" id="1658288at2759"/>
<dbReference type="Proteomes" id="UP001140560">
    <property type="component" value="Unassembled WGS sequence"/>
</dbReference>
<comment type="caution">
    <text evidence="6">The sequence shown here is derived from an EMBL/GenBank/DDBJ whole genome shotgun (WGS) entry which is preliminary data.</text>
</comment>
<keyword evidence="1" id="KW-0378">Hydrolase</keyword>
<dbReference type="SUPFAM" id="SSF48452">
    <property type="entry name" value="TPR-like"/>
    <property type="match status" value="1"/>
</dbReference>
<feature type="domain" description="PNPLA" evidence="5">
    <location>
        <begin position="1"/>
        <end position="162"/>
    </location>
</feature>
<dbReference type="SUPFAM" id="SSF52540">
    <property type="entry name" value="P-loop containing nucleoside triphosphate hydrolases"/>
    <property type="match status" value="1"/>
</dbReference>
<dbReference type="PANTHER" id="PTHR24185">
    <property type="entry name" value="CALCIUM-INDEPENDENT PHOSPHOLIPASE A2-GAMMA"/>
    <property type="match status" value="1"/>
</dbReference>
<dbReference type="GO" id="GO:0047499">
    <property type="term" value="F:calcium-independent phospholipase A2 activity"/>
    <property type="evidence" value="ECO:0007669"/>
    <property type="project" value="TreeGrafter"/>
</dbReference>
<feature type="short sequence motif" description="DGA/G" evidence="4">
    <location>
        <begin position="149"/>
        <end position="151"/>
    </location>
</feature>
<protein>
    <recommendedName>
        <fullName evidence="5">PNPLA domain-containing protein</fullName>
    </recommendedName>
</protein>
<evidence type="ECO:0000256" key="3">
    <source>
        <dbReference type="ARBA" id="ARBA00023098"/>
    </source>
</evidence>
<dbReference type="PANTHER" id="PTHR24185:SF1">
    <property type="entry name" value="CALCIUM-INDEPENDENT PHOSPHOLIPASE A2-GAMMA"/>
    <property type="match status" value="1"/>
</dbReference>
<keyword evidence="3" id="KW-0443">Lipid metabolism</keyword>
<dbReference type="PROSITE" id="PS51635">
    <property type="entry name" value="PNPLA"/>
    <property type="match status" value="1"/>
</dbReference>
<evidence type="ECO:0000256" key="4">
    <source>
        <dbReference type="PROSITE-ProRule" id="PRU01161"/>
    </source>
</evidence>
<dbReference type="InterPro" id="IPR002641">
    <property type="entry name" value="PNPLA_dom"/>
</dbReference>
<dbReference type="InterPro" id="IPR011990">
    <property type="entry name" value="TPR-like_helical_dom_sf"/>
</dbReference>